<comment type="caution">
    <text evidence="1">The sequence shown here is derived from an EMBL/GenBank/DDBJ whole genome shotgun (WGS) entry which is preliminary data.</text>
</comment>
<protein>
    <submittedName>
        <fullName evidence="1">Uncharacterized protein</fullName>
    </submittedName>
</protein>
<gene>
    <name evidence="1" type="ORF">GCM10010937_02420</name>
</gene>
<accession>A0ABQ5WEQ9</accession>
<organism evidence="1 2">
    <name type="scientific">Gluconobacter japonicus</name>
    <dbReference type="NCBI Taxonomy" id="376620"/>
    <lineage>
        <taxon>Bacteria</taxon>
        <taxon>Pseudomonadati</taxon>
        <taxon>Pseudomonadota</taxon>
        <taxon>Alphaproteobacteria</taxon>
        <taxon>Acetobacterales</taxon>
        <taxon>Acetobacteraceae</taxon>
        <taxon>Gluconobacter</taxon>
    </lineage>
</organism>
<dbReference type="RefSeq" id="WP_145993780.1">
    <property type="nucleotide sequence ID" value="NZ_BEWO01000001.1"/>
</dbReference>
<evidence type="ECO:0000313" key="1">
    <source>
        <dbReference type="EMBL" id="GLQ58440.1"/>
    </source>
</evidence>
<name>A0ABQ5WEQ9_GLUJA</name>
<dbReference type="EMBL" id="BSNT01000015">
    <property type="protein sequence ID" value="GLQ58440.1"/>
    <property type="molecule type" value="Genomic_DNA"/>
</dbReference>
<keyword evidence="2" id="KW-1185">Reference proteome</keyword>
<reference evidence="2" key="1">
    <citation type="journal article" date="2019" name="Int. J. Syst. Evol. Microbiol.">
        <title>The Global Catalogue of Microorganisms (GCM) 10K type strain sequencing project: providing services to taxonomists for standard genome sequencing and annotation.</title>
        <authorList>
            <consortium name="The Broad Institute Genomics Platform"/>
            <consortium name="The Broad Institute Genome Sequencing Center for Infectious Disease"/>
            <person name="Wu L."/>
            <person name="Ma J."/>
        </authorList>
    </citation>
    <scope>NUCLEOTIDE SEQUENCE [LARGE SCALE GENOMIC DNA]</scope>
    <source>
        <strain evidence="2">NBRC 3271</strain>
    </source>
</reference>
<dbReference type="PROSITE" id="PS51257">
    <property type="entry name" value="PROKAR_LIPOPROTEIN"/>
    <property type="match status" value="1"/>
</dbReference>
<evidence type="ECO:0000313" key="2">
    <source>
        <dbReference type="Proteomes" id="UP001156613"/>
    </source>
</evidence>
<proteinExistence type="predicted"/>
<dbReference type="Proteomes" id="UP001156613">
    <property type="component" value="Unassembled WGS sequence"/>
</dbReference>
<sequence>MKIRKETIFLSFAIVGMSFSLGACSVSRSPEKYAANNHYSQTIEMISPEGNTIPDRAMF</sequence>